<dbReference type="AlphaFoldDB" id="X1TRZ0"/>
<reference evidence="1" key="1">
    <citation type="journal article" date="2014" name="Front. Microbiol.">
        <title>High frequency of phylogenetically diverse reductive dehalogenase-homologous genes in deep subseafloor sedimentary metagenomes.</title>
        <authorList>
            <person name="Kawai M."/>
            <person name="Futagami T."/>
            <person name="Toyoda A."/>
            <person name="Takaki Y."/>
            <person name="Nishi S."/>
            <person name="Hori S."/>
            <person name="Arai W."/>
            <person name="Tsubouchi T."/>
            <person name="Morono Y."/>
            <person name="Uchiyama I."/>
            <person name="Ito T."/>
            <person name="Fujiyama A."/>
            <person name="Inagaki F."/>
            <person name="Takami H."/>
        </authorList>
    </citation>
    <scope>NUCLEOTIDE SEQUENCE</scope>
    <source>
        <strain evidence="1">Expedition CK06-06</strain>
    </source>
</reference>
<proteinExistence type="predicted"/>
<accession>X1TRZ0</accession>
<dbReference type="InterPro" id="IPR013783">
    <property type="entry name" value="Ig-like_fold"/>
</dbReference>
<dbReference type="Gene3D" id="2.60.40.10">
    <property type="entry name" value="Immunoglobulins"/>
    <property type="match status" value="1"/>
</dbReference>
<gene>
    <name evidence="1" type="ORF">S12H4_32905</name>
</gene>
<name>X1TRZ0_9ZZZZ</name>
<organism evidence="1">
    <name type="scientific">marine sediment metagenome</name>
    <dbReference type="NCBI Taxonomy" id="412755"/>
    <lineage>
        <taxon>unclassified sequences</taxon>
        <taxon>metagenomes</taxon>
        <taxon>ecological metagenomes</taxon>
    </lineage>
</organism>
<protein>
    <recommendedName>
        <fullName evidence="2">CARDB domain-containing protein</fullName>
    </recommendedName>
</protein>
<sequence>GIGWSTYNKGAYDNIQKNIYPFGRQDTLHPWGRSQWYDRVYLNTDSANFNVNTDLQIGNYFHNNDIYPGKTFPAGVSWNVPDNLPVGDYWLHIFANATRSVFEYPGLPQVIHKKITVVKPDLSVPTVNAPTTGNSGQPVSVNYTVANNSQGAVSDRFRKDYIYLGNNPTFDGTAVQIDSVSYSTYNIPSKGSVALQKQVTLPNGISGAKYVFVKANGAASFSETTFANNTSVNGAPINITLTPPPDLTITSINMPATVSSNTGFPFAYTLNNTGS</sequence>
<comment type="caution">
    <text evidence="1">The sequence shown here is derived from an EMBL/GenBank/DDBJ whole genome shotgun (WGS) entry which is preliminary data.</text>
</comment>
<dbReference type="EMBL" id="BARW01019339">
    <property type="protein sequence ID" value="GAI94146.1"/>
    <property type="molecule type" value="Genomic_DNA"/>
</dbReference>
<feature type="non-terminal residue" evidence="1">
    <location>
        <position position="275"/>
    </location>
</feature>
<feature type="non-terminal residue" evidence="1">
    <location>
        <position position="1"/>
    </location>
</feature>
<evidence type="ECO:0000313" key="1">
    <source>
        <dbReference type="EMBL" id="GAI94146.1"/>
    </source>
</evidence>
<evidence type="ECO:0008006" key="2">
    <source>
        <dbReference type="Google" id="ProtNLM"/>
    </source>
</evidence>